<name>A0A1G2E2I0_9BACT</name>
<keyword evidence="2" id="KW-0560">Oxidoreductase</keyword>
<evidence type="ECO:0000256" key="1">
    <source>
        <dbReference type="ARBA" id="ARBA00001964"/>
    </source>
</evidence>
<dbReference type="InterPro" id="IPR029061">
    <property type="entry name" value="THDP-binding"/>
</dbReference>
<dbReference type="InterPro" id="IPR009014">
    <property type="entry name" value="Transketo_C/PFOR_II"/>
</dbReference>
<evidence type="ECO:0000256" key="2">
    <source>
        <dbReference type="ARBA" id="ARBA00023002"/>
    </source>
</evidence>
<evidence type="ECO:0000313" key="5">
    <source>
        <dbReference type="EMBL" id="OGZ19955.1"/>
    </source>
</evidence>
<dbReference type="InterPro" id="IPR033248">
    <property type="entry name" value="Transketolase_C"/>
</dbReference>
<dbReference type="Gene3D" id="3.40.50.920">
    <property type="match status" value="1"/>
</dbReference>
<dbReference type="EMBL" id="MHLZ01000016">
    <property type="protein sequence ID" value="OGZ19955.1"/>
    <property type="molecule type" value="Genomic_DNA"/>
</dbReference>
<gene>
    <name evidence="5" type="ORF">A2626_00775</name>
</gene>
<keyword evidence="3" id="KW-0786">Thiamine pyrophosphate</keyword>
<dbReference type="Pfam" id="PF02780">
    <property type="entry name" value="Transketolase_C"/>
    <property type="match status" value="1"/>
</dbReference>
<comment type="caution">
    <text evidence="5">The sequence shown here is derived from an EMBL/GenBank/DDBJ whole genome shotgun (WGS) entry which is preliminary data.</text>
</comment>
<dbReference type="AlphaFoldDB" id="A0A1G2E2I0"/>
<evidence type="ECO:0000256" key="3">
    <source>
        <dbReference type="ARBA" id="ARBA00023052"/>
    </source>
</evidence>
<proteinExistence type="predicted"/>
<dbReference type="SMART" id="SM00861">
    <property type="entry name" value="Transket_pyr"/>
    <property type="match status" value="1"/>
</dbReference>
<feature type="domain" description="Transketolase-like pyrimidine-binding" evidence="4">
    <location>
        <begin position="10"/>
        <end position="185"/>
    </location>
</feature>
<evidence type="ECO:0000313" key="6">
    <source>
        <dbReference type="Proteomes" id="UP000177360"/>
    </source>
</evidence>
<protein>
    <recommendedName>
        <fullName evidence="4">Transketolase-like pyrimidine-binding domain-containing protein</fullName>
    </recommendedName>
</protein>
<evidence type="ECO:0000259" key="4">
    <source>
        <dbReference type="SMART" id="SM00861"/>
    </source>
</evidence>
<dbReference type="Gene3D" id="3.40.50.970">
    <property type="match status" value="1"/>
</dbReference>
<dbReference type="GO" id="GO:0016491">
    <property type="term" value="F:oxidoreductase activity"/>
    <property type="evidence" value="ECO:0007669"/>
    <property type="project" value="UniProtKB-KW"/>
</dbReference>
<accession>A0A1G2E2I0</accession>
<dbReference type="InterPro" id="IPR005475">
    <property type="entry name" value="Transketolase-like_Pyr-bd"/>
</dbReference>
<sequence>MEISNGERRISYCQAINEAISQEMERDSNVFVYGIGVPDNKRIFGTTNGLVEKFGEERCFDTPISEDAMTGFGLGAALNGMRPIHIHERVDFLLLAMNQLANIVSSWNYGSGGKMNVPLTIRAIIGRGWGQGFQHSKSMYSVFAHIPGLKIVIPTTARDAKGLLVSAIRENNPVIVIEHRWLYYQEEDVPEEPYAIPLGLANILREGKDLTIVATSWMNVEAMEAAEILKKRGVSVEIVDPRTISPFNDELVIKSVQKTGRCIVADNDWLDCGFSAEVAARVSEKCFGRLRCSVQRIGYAHTPCPTARHLENEFYPNAEKIIRTAEKMLGISHADLSKEIFYSYEKKFKGPF</sequence>
<organism evidence="5 6">
    <name type="scientific">Candidatus Nealsonbacteria bacterium RIFCSPHIGHO2_01_FULL_38_55</name>
    <dbReference type="NCBI Taxonomy" id="1801664"/>
    <lineage>
        <taxon>Bacteria</taxon>
        <taxon>Candidatus Nealsoniibacteriota</taxon>
    </lineage>
</organism>
<reference evidence="5 6" key="1">
    <citation type="journal article" date="2016" name="Nat. Commun.">
        <title>Thousands of microbial genomes shed light on interconnected biogeochemical processes in an aquifer system.</title>
        <authorList>
            <person name="Anantharaman K."/>
            <person name="Brown C.T."/>
            <person name="Hug L.A."/>
            <person name="Sharon I."/>
            <person name="Castelle C.J."/>
            <person name="Probst A.J."/>
            <person name="Thomas B.C."/>
            <person name="Singh A."/>
            <person name="Wilkins M.J."/>
            <person name="Karaoz U."/>
            <person name="Brodie E.L."/>
            <person name="Williams K.H."/>
            <person name="Hubbard S.S."/>
            <person name="Banfield J.F."/>
        </authorList>
    </citation>
    <scope>NUCLEOTIDE SEQUENCE [LARGE SCALE GENOMIC DNA]</scope>
</reference>
<comment type="cofactor">
    <cofactor evidence="1">
        <name>thiamine diphosphate</name>
        <dbReference type="ChEBI" id="CHEBI:58937"/>
    </cofactor>
</comment>
<dbReference type="Pfam" id="PF02779">
    <property type="entry name" value="Transket_pyr"/>
    <property type="match status" value="1"/>
</dbReference>
<dbReference type="FunFam" id="3.40.50.970:FF:000001">
    <property type="entry name" value="Pyruvate dehydrogenase E1 beta subunit"/>
    <property type="match status" value="1"/>
</dbReference>
<dbReference type="SUPFAM" id="SSF52518">
    <property type="entry name" value="Thiamin diphosphate-binding fold (THDP-binding)"/>
    <property type="match status" value="1"/>
</dbReference>
<dbReference type="FunFam" id="3.40.50.920:FF:000001">
    <property type="entry name" value="Pyruvate dehydrogenase E1 beta subunit"/>
    <property type="match status" value="1"/>
</dbReference>
<dbReference type="Proteomes" id="UP000177360">
    <property type="component" value="Unassembled WGS sequence"/>
</dbReference>
<dbReference type="CDD" id="cd07036">
    <property type="entry name" value="TPP_PYR_E1-PDHc-beta_like"/>
    <property type="match status" value="1"/>
</dbReference>
<dbReference type="PANTHER" id="PTHR43257">
    <property type="entry name" value="PYRUVATE DEHYDROGENASE E1 COMPONENT BETA SUBUNIT"/>
    <property type="match status" value="1"/>
</dbReference>
<dbReference type="SUPFAM" id="SSF52922">
    <property type="entry name" value="TK C-terminal domain-like"/>
    <property type="match status" value="1"/>
</dbReference>
<dbReference type="PANTHER" id="PTHR43257:SF2">
    <property type="entry name" value="PYRUVATE DEHYDROGENASE E1 COMPONENT SUBUNIT BETA"/>
    <property type="match status" value="1"/>
</dbReference>